<accession>A0A1I6D482</accession>
<dbReference type="RefSeq" id="WP_165608173.1">
    <property type="nucleotide sequence ID" value="NZ_FOYM01000005.1"/>
</dbReference>
<dbReference type="AlphaFoldDB" id="A0A1I6D482"/>
<dbReference type="CDD" id="cd00293">
    <property type="entry name" value="USP-like"/>
    <property type="match status" value="1"/>
</dbReference>
<dbReference type="Proteomes" id="UP000199584">
    <property type="component" value="Unassembled WGS sequence"/>
</dbReference>
<dbReference type="EMBL" id="FOYM01000005">
    <property type="protein sequence ID" value="SFR00289.1"/>
    <property type="molecule type" value="Genomic_DNA"/>
</dbReference>
<dbReference type="InterPro" id="IPR006016">
    <property type="entry name" value="UspA"/>
</dbReference>
<dbReference type="Pfam" id="PF00582">
    <property type="entry name" value="Usp"/>
    <property type="match status" value="1"/>
</dbReference>
<reference evidence="3" key="1">
    <citation type="submission" date="2016-10" db="EMBL/GenBank/DDBJ databases">
        <authorList>
            <person name="Varghese N."/>
            <person name="Submissions S."/>
        </authorList>
    </citation>
    <scope>NUCLEOTIDE SEQUENCE [LARGE SCALE GENOMIC DNA]</scope>
    <source>
        <strain evidence="3">DSM 3669</strain>
    </source>
</reference>
<organism evidence="2 3">
    <name type="scientific">Desulfoscipio geothermicus DSM 3669</name>
    <dbReference type="NCBI Taxonomy" id="1121426"/>
    <lineage>
        <taxon>Bacteria</taxon>
        <taxon>Bacillati</taxon>
        <taxon>Bacillota</taxon>
        <taxon>Clostridia</taxon>
        <taxon>Eubacteriales</taxon>
        <taxon>Desulfallaceae</taxon>
        <taxon>Desulfoscipio</taxon>
    </lineage>
</organism>
<keyword evidence="3" id="KW-1185">Reference proteome</keyword>
<dbReference type="Gene3D" id="3.40.50.620">
    <property type="entry name" value="HUPs"/>
    <property type="match status" value="1"/>
</dbReference>
<evidence type="ECO:0000313" key="3">
    <source>
        <dbReference type="Proteomes" id="UP000199584"/>
    </source>
</evidence>
<evidence type="ECO:0000259" key="1">
    <source>
        <dbReference type="Pfam" id="PF00582"/>
    </source>
</evidence>
<evidence type="ECO:0000313" key="2">
    <source>
        <dbReference type="EMBL" id="SFR00289.1"/>
    </source>
</evidence>
<dbReference type="STRING" id="39060.SAMN05660706_10565"/>
<feature type="domain" description="UspA" evidence="1">
    <location>
        <begin position="2"/>
        <end position="116"/>
    </location>
</feature>
<dbReference type="InterPro" id="IPR014729">
    <property type="entry name" value="Rossmann-like_a/b/a_fold"/>
</dbReference>
<sequence>MTRMLLVVNGAEYSMPAVKKAIWLARVEDAQLDVLYVTPPCHQMYPDIPGLCFWMPDTEYKMVTDKLRNKVLDGEIIPAFQETGLEPRIIITSRDQDEKIKEMSIENQYGKIFIASPSRFCRQESKGWLWFKNKIQEIPSGTVCLI</sequence>
<dbReference type="SUPFAM" id="SSF52402">
    <property type="entry name" value="Adenine nucleotide alpha hydrolases-like"/>
    <property type="match status" value="1"/>
</dbReference>
<proteinExistence type="predicted"/>
<gene>
    <name evidence="2" type="ORF">SAMN05660706_10565</name>
</gene>
<name>A0A1I6D482_9FIRM</name>
<protein>
    <submittedName>
        <fullName evidence="2">Universal stress protein family protein</fullName>
    </submittedName>
</protein>